<dbReference type="CDD" id="cd13230">
    <property type="entry name" value="PH1_SSRP1-like"/>
    <property type="match status" value="1"/>
</dbReference>
<protein>
    <recommendedName>
        <fullName evidence="2 10">FACT complex subunit POB3</fullName>
    </recommendedName>
</protein>
<dbReference type="Pfam" id="PF03531">
    <property type="entry name" value="SSrecog"/>
    <property type="match status" value="1"/>
</dbReference>
<name>A0A6C1EEP0_SACPS</name>
<dbReference type="PRINTS" id="PR00887">
    <property type="entry name" value="SSRCOGNITION"/>
</dbReference>
<dbReference type="InterPro" id="IPR038167">
    <property type="entry name" value="SSRP1_sf"/>
</dbReference>
<dbReference type="Pfam" id="PF17292">
    <property type="entry name" value="POB3_N"/>
    <property type="match status" value="1"/>
</dbReference>
<dbReference type="Gene3D" id="2.30.29.30">
    <property type="entry name" value="Pleckstrin-homology domain (PH domain)/Phosphotyrosine-binding domain (PTB)"/>
    <property type="match status" value="2"/>
</dbReference>
<evidence type="ECO:0000313" key="13">
    <source>
        <dbReference type="EMBL" id="QID87084.1"/>
    </source>
</evidence>
<dbReference type="Pfam" id="PF08512">
    <property type="entry name" value="Rttp106-like_middle"/>
    <property type="match status" value="1"/>
</dbReference>
<dbReference type="SMART" id="SM01287">
    <property type="entry name" value="Rtt106"/>
    <property type="match status" value="1"/>
</dbReference>
<comment type="subcellular location">
    <subcellularLocation>
        <location evidence="10">Nucleus</location>
    </subcellularLocation>
    <subcellularLocation>
        <location evidence="10">Chromosome</location>
    </subcellularLocation>
</comment>
<dbReference type="PANTHER" id="PTHR45849:SF1">
    <property type="entry name" value="FACT COMPLEX SUBUNIT SSRP1"/>
    <property type="match status" value="1"/>
</dbReference>
<dbReference type="Gene3D" id="2.30.29.220">
    <property type="entry name" value="Structure-specific recognition protein (SSRP1)"/>
    <property type="match status" value="1"/>
</dbReference>
<dbReference type="InterPro" id="IPR013719">
    <property type="entry name" value="RTT106/SPT16-like_middle_dom"/>
</dbReference>
<keyword evidence="7 10" id="KW-0804">Transcription</keyword>
<dbReference type="InterPro" id="IPR048993">
    <property type="entry name" value="SSRP1-like_PH1"/>
</dbReference>
<dbReference type="CDD" id="cd13229">
    <property type="entry name" value="PH_TFIIH"/>
    <property type="match status" value="1"/>
</dbReference>
<dbReference type="EMBL" id="CP049010">
    <property type="protein sequence ID" value="QID87084.1"/>
    <property type="molecule type" value="Genomic_DNA"/>
</dbReference>
<dbReference type="AlphaFoldDB" id="A0A6C1EEP0"/>
<keyword evidence="9 10" id="KW-0539">Nucleus</keyword>
<keyword evidence="4 10" id="KW-0235">DNA replication</keyword>
<dbReference type="InterPro" id="IPR050454">
    <property type="entry name" value="RTT106/SSRP1_HistChap/FACT"/>
</dbReference>
<dbReference type="GO" id="GO:0035101">
    <property type="term" value="C:FACT complex"/>
    <property type="evidence" value="ECO:0007669"/>
    <property type="project" value="TreeGrafter"/>
</dbReference>
<evidence type="ECO:0000256" key="6">
    <source>
        <dbReference type="ARBA" id="ARBA00023015"/>
    </source>
</evidence>
<dbReference type="InterPro" id="IPR011993">
    <property type="entry name" value="PH-like_dom_sf"/>
</dbReference>
<evidence type="ECO:0000256" key="4">
    <source>
        <dbReference type="ARBA" id="ARBA00022705"/>
    </source>
</evidence>
<dbReference type="FunFam" id="2.30.29.150:FF:000001">
    <property type="entry name" value="Fact complex subunit ssrp1"/>
    <property type="match status" value="1"/>
</dbReference>
<dbReference type="CDD" id="cd13231">
    <property type="entry name" value="PH2_SSRP1-like"/>
    <property type="match status" value="1"/>
</dbReference>
<evidence type="ECO:0000259" key="12">
    <source>
        <dbReference type="SMART" id="SM01287"/>
    </source>
</evidence>
<keyword evidence="6 10" id="KW-0805">Transcription regulation</keyword>
<dbReference type="Proteomes" id="UP000501346">
    <property type="component" value="Chromosome SeXIII-ScXIII"/>
</dbReference>
<dbReference type="InterPro" id="IPR024954">
    <property type="entry name" value="SSRP1_DD"/>
</dbReference>
<dbReference type="FunFam" id="2.30.29.30:FF:000398">
    <property type="entry name" value="FACT complex subunit POB3"/>
    <property type="match status" value="1"/>
</dbReference>
<keyword evidence="14" id="KW-1185">Reference proteome</keyword>
<evidence type="ECO:0000256" key="1">
    <source>
        <dbReference type="ARBA" id="ARBA00010060"/>
    </source>
</evidence>
<organism evidence="13 14">
    <name type="scientific">Saccharomyces pastorianus</name>
    <name type="common">Lager yeast</name>
    <name type="synonym">Saccharomyces cerevisiae x Saccharomyces eubayanus</name>
    <dbReference type="NCBI Taxonomy" id="27292"/>
    <lineage>
        <taxon>Eukaryota</taxon>
        <taxon>Fungi</taxon>
        <taxon>Dikarya</taxon>
        <taxon>Ascomycota</taxon>
        <taxon>Saccharomycotina</taxon>
        <taxon>Saccharomycetes</taxon>
        <taxon>Saccharomycetales</taxon>
        <taxon>Saccharomycetaceae</taxon>
        <taxon>Saccharomyces</taxon>
    </lineage>
</organism>
<accession>A0A6C1EEP0</accession>
<dbReference type="GO" id="GO:0003677">
    <property type="term" value="F:DNA binding"/>
    <property type="evidence" value="ECO:0007669"/>
    <property type="project" value="InterPro"/>
</dbReference>
<keyword evidence="5 10" id="KW-0227">DNA damage</keyword>
<feature type="domain" description="Histone chaperone RTT106/FACT complex subunit SPT16-like middle" evidence="12">
    <location>
        <begin position="381"/>
        <end position="475"/>
    </location>
</feature>
<dbReference type="FunFam" id="2.30.29.30:FF:000098">
    <property type="entry name" value="Fact complex subunit ssrp1"/>
    <property type="match status" value="1"/>
</dbReference>
<dbReference type="GO" id="GO:0006281">
    <property type="term" value="P:DNA repair"/>
    <property type="evidence" value="ECO:0007669"/>
    <property type="project" value="UniProtKB-KW"/>
</dbReference>
<dbReference type="GO" id="GO:0031491">
    <property type="term" value="F:nucleosome binding"/>
    <property type="evidence" value="ECO:0007669"/>
    <property type="project" value="TreeGrafter"/>
</dbReference>
<feature type="compositionally biased region" description="Basic and acidic residues" evidence="11">
    <location>
        <begin position="187"/>
        <end position="204"/>
    </location>
</feature>
<dbReference type="InterPro" id="IPR035417">
    <property type="entry name" value="SSRP1/POB3_N"/>
</dbReference>
<feature type="compositionally biased region" description="Basic and acidic residues" evidence="11">
    <location>
        <begin position="545"/>
        <end position="554"/>
    </location>
</feature>
<comment type="similarity">
    <text evidence="1 10">Belongs to the SSRP1 family.</text>
</comment>
<evidence type="ECO:0000313" key="14">
    <source>
        <dbReference type="Proteomes" id="UP000501346"/>
    </source>
</evidence>
<dbReference type="OrthoDB" id="498543at2759"/>
<evidence type="ECO:0000256" key="9">
    <source>
        <dbReference type="ARBA" id="ARBA00023242"/>
    </source>
</evidence>
<dbReference type="GO" id="GO:0006260">
    <property type="term" value="P:DNA replication"/>
    <property type="evidence" value="ECO:0007669"/>
    <property type="project" value="UniProtKB-KW"/>
</dbReference>
<feature type="region of interest" description="Disordered" evidence="11">
    <location>
        <begin position="484"/>
        <end position="554"/>
    </location>
</feature>
<evidence type="ECO:0000256" key="2">
    <source>
        <dbReference type="ARBA" id="ARBA00014978"/>
    </source>
</evidence>
<comment type="function">
    <text evidence="10">Component of the FACT complex, a general chromatin factor that acts to reorganize nucleosomes. The FACT complex is involved in multiple processes that require DNA as a template such as mRNA elongation, DNA replication and DNA repair. During transcription elongation the FACT complex acts as a histone chaperone that both destabilizes and restores nucleosomal structure. It facilitates the passage of RNA polymerase II and transcription by promoting the dissociation of one histone H2A-H2B dimer from the nucleosome, then subsequently promotes the reestablishment of the nucleosome following the passage of RNA polymerase II.</text>
</comment>
<reference evidence="13 14" key="1">
    <citation type="journal article" date="2019" name="BMC Genomics">
        <title>Chromosome level assembly and comparative genome analysis confirm lager-brewing yeasts originated from a single hybridization.</title>
        <authorList>
            <person name="Salazar A.N."/>
            <person name="Gorter de Vries A.R."/>
            <person name="van den Broek M."/>
            <person name="Brouwers N."/>
            <person name="de la Torre Cortes P."/>
            <person name="Kuijpers N.G.A."/>
            <person name="Daran J.G."/>
            <person name="Abeel T."/>
        </authorList>
    </citation>
    <scope>NUCLEOTIDE SEQUENCE [LARGE SCALE GENOMIC DNA]</scope>
    <source>
        <strain evidence="13 14">CBS 1483</strain>
    </source>
</reference>
<feature type="region of interest" description="Disordered" evidence="11">
    <location>
        <begin position="187"/>
        <end position="212"/>
    </location>
</feature>
<dbReference type="PANTHER" id="PTHR45849">
    <property type="entry name" value="FACT COMPLEX SUBUNIT SSRP1"/>
    <property type="match status" value="1"/>
</dbReference>
<dbReference type="GO" id="GO:0042393">
    <property type="term" value="F:histone binding"/>
    <property type="evidence" value="ECO:0007669"/>
    <property type="project" value="TreeGrafter"/>
</dbReference>
<sequence length="554" mass="63229">MSTDFDRIYLNQSKFSGRFRIADSGLGWKVSTSGGSAANQARKPFLLPATELSTIQWSRGCRGYELKISTKNQGVIQLDGFSQDDYNLIKNDFHRRFNIQVEQREHSLRGWNWGKTDLARNEMVFALNGKPTFEIPYARINNTNLTSKNEVGIEFNIQDEEYQPAGDELVEMRFYVPGVIQTNVDENMTKKEDPSDGVMPKKEDGDEGEDAEKAVEEKSMAEAFYEELKEKADIGEVAGDAIVSFQDVFFTTPRGRYDIDIYKHSIRLRGKTYEYKLQHRQIQRIVSLPKADDIHHLLVLAIEPPLRQGQTTYPFLVLQFQKDEETEVQLNLEDEDYEENYKDKLKKQYDAKTHIVISHVLKGLTDRRVIVPGEYKSKYDQCAVSCSFKANEGYLYPLDNAFFFLTKPTLYIPFSDVSMVNISRAGQTSTSSRTFDLEVVLRSNRGSTTFANISKEEQQLLEHFLKSKNLRVKNEDRDVQERLQTALGSDSDEEDINMGSAGEDDESVDEDFQASSDNDGEEVAEEFDSDAALSDAEEGSDNDEERPSKKPKVE</sequence>
<evidence type="ECO:0000256" key="5">
    <source>
        <dbReference type="ARBA" id="ARBA00022763"/>
    </source>
</evidence>
<proteinExistence type="inferred from homology"/>
<evidence type="ECO:0000256" key="11">
    <source>
        <dbReference type="SAM" id="MobiDB-lite"/>
    </source>
</evidence>
<dbReference type="Pfam" id="PF21103">
    <property type="entry name" value="PH1_SSRP1-like"/>
    <property type="match status" value="1"/>
</dbReference>
<feature type="compositionally biased region" description="Acidic residues" evidence="11">
    <location>
        <begin position="490"/>
        <end position="544"/>
    </location>
</feature>
<dbReference type="SUPFAM" id="SSF50729">
    <property type="entry name" value="PH domain-like"/>
    <property type="match status" value="1"/>
</dbReference>
<evidence type="ECO:0000256" key="10">
    <source>
        <dbReference type="RuleBase" id="RU364013"/>
    </source>
</evidence>
<dbReference type="InterPro" id="IPR000969">
    <property type="entry name" value="SSRP1/POB3"/>
</dbReference>
<evidence type="ECO:0000256" key="3">
    <source>
        <dbReference type="ARBA" id="ARBA00022454"/>
    </source>
</evidence>
<keyword evidence="8 10" id="KW-0234">DNA repair</keyword>
<keyword evidence="3 10" id="KW-0158">Chromosome</keyword>
<dbReference type="Gene3D" id="2.30.29.150">
    <property type="match status" value="1"/>
</dbReference>
<evidence type="ECO:0000256" key="8">
    <source>
        <dbReference type="ARBA" id="ARBA00023204"/>
    </source>
</evidence>
<gene>
    <name evidence="13" type="primary">POB3_3</name>
    <name evidence="13" type="ORF">GRS66_009741</name>
</gene>
<evidence type="ECO:0000256" key="7">
    <source>
        <dbReference type="ARBA" id="ARBA00023163"/>
    </source>
</evidence>